<dbReference type="EMBL" id="CP015136">
    <property type="protein sequence ID" value="AMY08558.1"/>
    <property type="molecule type" value="Genomic_DNA"/>
</dbReference>
<evidence type="ECO:0000313" key="3">
    <source>
        <dbReference type="Proteomes" id="UP000076079"/>
    </source>
</evidence>
<protein>
    <submittedName>
        <fullName evidence="2">Transposase IS116/IS110/IS902 family protein</fullName>
    </submittedName>
</protein>
<evidence type="ECO:0000259" key="1">
    <source>
        <dbReference type="Pfam" id="PF02371"/>
    </source>
</evidence>
<proteinExistence type="predicted"/>
<dbReference type="InterPro" id="IPR047650">
    <property type="entry name" value="Transpos_IS110"/>
</dbReference>
<evidence type="ECO:0000313" key="2">
    <source>
        <dbReference type="EMBL" id="AMY08558.1"/>
    </source>
</evidence>
<dbReference type="STRING" id="1855912.LuPra_01761"/>
<feature type="domain" description="Transposase IS116/IS110/IS902 C-terminal" evidence="1">
    <location>
        <begin position="113"/>
        <end position="162"/>
    </location>
</feature>
<keyword evidence="3" id="KW-1185">Reference proteome</keyword>
<dbReference type="PANTHER" id="PTHR33055:SF15">
    <property type="entry name" value="TRANSPOSASE-RELATED"/>
    <property type="match status" value="1"/>
</dbReference>
<reference evidence="2 3" key="1">
    <citation type="journal article" date="2016" name="Genome Announc.">
        <title>First Complete Genome Sequence of a Subdivision 6 Acidobacterium Strain.</title>
        <authorList>
            <person name="Huang S."/>
            <person name="Vieira S."/>
            <person name="Bunk B."/>
            <person name="Riedel T."/>
            <person name="Sproer C."/>
            <person name="Overmann J."/>
        </authorList>
    </citation>
    <scope>NUCLEOTIDE SEQUENCE [LARGE SCALE GENOMIC DNA]</scope>
    <source>
        <strain evidence="3">DSM 100886 HEG_-6_39</strain>
    </source>
</reference>
<accession>A0A143PKE1</accession>
<dbReference type="GO" id="GO:0006313">
    <property type="term" value="P:DNA transposition"/>
    <property type="evidence" value="ECO:0007669"/>
    <property type="project" value="InterPro"/>
</dbReference>
<dbReference type="OrthoDB" id="9815354at2"/>
<gene>
    <name evidence="2" type="ORF">LuPra_01761</name>
</gene>
<name>A0A143PKE1_LUTPR</name>
<dbReference type="PANTHER" id="PTHR33055">
    <property type="entry name" value="TRANSPOSASE FOR INSERTION SEQUENCE ELEMENT IS1111A"/>
    <property type="match status" value="1"/>
</dbReference>
<sequence length="186" mass="19572">MQLQNRLEALLEEAHIKLSMLVSDLLGVSACRMLRAIAAGETDPAAIAALGTARLHATPEQLCDALGASTDLHPVYRRLLTMTLAELDVIGSHMRQLDEELAALLRVHQDAVQRLAAVPGLGVDSAQQIIAEVGPTASTFPTAKHLASWVGACPGHDESAVSTTVTAPRAATAKCVACSIRAPMPR</sequence>
<dbReference type="KEGG" id="abac:LuPra_01761"/>
<dbReference type="Pfam" id="PF02371">
    <property type="entry name" value="Transposase_20"/>
    <property type="match status" value="1"/>
</dbReference>
<dbReference type="GO" id="GO:0004803">
    <property type="term" value="F:transposase activity"/>
    <property type="evidence" value="ECO:0007669"/>
    <property type="project" value="InterPro"/>
</dbReference>
<dbReference type="AlphaFoldDB" id="A0A143PKE1"/>
<dbReference type="InterPro" id="IPR003346">
    <property type="entry name" value="Transposase_20"/>
</dbReference>
<dbReference type="GO" id="GO:0003677">
    <property type="term" value="F:DNA binding"/>
    <property type="evidence" value="ECO:0007669"/>
    <property type="project" value="InterPro"/>
</dbReference>
<dbReference type="Proteomes" id="UP000076079">
    <property type="component" value="Chromosome"/>
</dbReference>
<reference evidence="3" key="2">
    <citation type="submission" date="2016-04" db="EMBL/GenBank/DDBJ databases">
        <title>First Complete Genome Sequence of a Subdivision 6 Acidobacterium.</title>
        <authorList>
            <person name="Huang S."/>
            <person name="Vieira S."/>
            <person name="Bunk B."/>
            <person name="Riedel T."/>
            <person name="Sproeer C."/>
            <person name="Overmann J."/>
        </authorList>
    </citation>
    <scope>NUCLEOTIDE SEQUENCE [LARGE SCALE GENOMIC DNA]</scope>
    <source>
        <strain evidence="3">DSM 100886 HEG_-6_39</strain>
    </source>
</reference>
<organism evidence="2 3">
    <name type="scientific">Luteitalea pratensis</name>
    <dbReference type="NCBI Taxonomy" id="1855912"/>
    <lineage>
        <taxon>Bacteria</taxon>
        <taxon>Pseudomonadati</taxon>
        <taxon>Acidobacteriota</taxon>
        <taxon>Vicinamibacteria</taxon>
        <taxon>Vicinamibacterales</taxon>
        <taxon>Vicinamibacteraceae</taxon>
        <taxon>Luteitalea</taxon>
    </lineage>
</organism>